<dbReference type="SUPFAM" id="SSF53335">
    <property type="entry name" value="S-adenosyl-L-methionine-dependent methyltransferases"/>
    <property type="match status" value="1"/>
</dbReference>
<dbReference type="InterPro" id="IPR001242">
    <property type="entry name" value="Condensation_dom"/>
</dbReference>
<dbReference type="Pfam" id="PF00501">
    <property type="entry name" value="AMP-binding"/>
    <property type="match status" value="1"/>
</dbReference>
<dbReference type="Gene3D" id="3.30.300.30">
    <property type="match status" value="1"/>
</dbReference>
<dbReference type="InterPro" id="IPR006162">
    <property type="entry name" value="Ppantetheine_attach_site"/>
</dbReference>
<dbReference type="Pfam" id="PF08242">
    <property type="entry name" value="Methyltransf_12"/>
    <property type="match status" value="1"/>
</dbReference>
<dbReference type="Gene3D" id="3.30.559.10">
    <property type="entry name" value="Chloramphenicol acetyltransferase-like domain"/>
    <property type="match status" value="1"/>
</dbReference>
<dbReference type="InterPro" id="IPR013217">
    <property type="entry name" value="Methyltransf_12"/>
</dbReference>
<dbReference type="GO" id="GO:0031177">
    <property type="term" value="F:phosphopantetheine binding"/>
    <property type="evidence" value="ECO:0007669"/>
    <property type="project" value="TreeGrafter"/>
</dbReference>
<dbReference type="SUPFAM" id="SSF47336">
    <property type="entry name" value="ACP-like"/>
    <property type="match status" value="1"/>
</dbReference>
<dbReference type="Gene3D" id="3.40.50.12780">
    <property type="entry name" value="N-terminal domain of ligase-like"/>
    <property type="match status" value="1"/>
</dbReference>
<dbReference type="PANTHER" id="PTHR45527:SF10">
    <property type="entry name" value="PYOCHELIN SYNTHASE PCHF"/>
    <property type="match status" value="1"/>
</dbReference>
<sequence>MKELELTNIQRAYLLGREKNFELGGYSTHVYYEFLTELEPERFERALNEVIRMQPVMRSVINENGTQTIKEKVEYYRLKVLDWSDRTESQLDELLNKKRAELSHRLIPCGTWPPFSFEFAIMPDGKTRLFVDYDLIVSDAISFVVLCSEIKDIYENGRAAAIEGTYTDYLRHLRDMKKSRKYQRDREYWNNNQSRIAPAPQLPYTSANHGEGFARRHFYIDQETWSKGKSYLQKINVTPNVAALAVYACLLGFWSGDKEFTLNLPMTSSIRKQRGMDRIIGDFTESVLITLPQNTGSMEEYLNIVSEAFFCAFKHKNYDGIEIMNDLSRKTGKAAIFPVVFTGMISQDMGFEQFDFLGEMVYGISQTPQVTLDCQVFETNGMLKVVWDYRKSYFEKAEIDGMFDEYIRLISCLGNEKQAPQIPGYQKRILRAYNNSARELVKTNLVSFWKEGMAMSPDHIAVKDGKRQYTYRELEQVSGAVAEYLTREGVRKGDRVGIMGERNIQTVAGILGIVRMGGVYVPLNPRYPKERQKYILEHSNCVKVIDSNTVSRVNPEHGLEHEIGIFPDDEAYVIYTSGSTGRPKGVVITHDSAVNTIHDVSSRFSVSKEDVLLNVASFGFDLSVYDIFAAAAAGATLYIARDPRDMEDVRKVIKDESVTIWNSVPAVMGLLTDVMEDGEQMDTLRLVLLSGDWIPVDLPEKIKNHFPAARIISMGGATEASIWSVVYPIERDTRALASVPYGYPMANQNMYILDENRREVPLETLGEIYIGGRGVAKGYDNDREKTDSAFFNHEEFGRIYRTGDYGRIKREGYMEFCGRRDSQIKMNGHRIELGEIESTLLSAENIEKAVLRKHENELIAYIVTKKQAADKADENLSARLKKIIEKEKRVWEDTIDFKKMRDHMNRLGDIAIWYMYKFMEDSWRWDSLKDFLEDKKVLAKYTDVVECWIAELEREGYIRLENGKVLLENRPDAENRKAVEDLLFQSDFHEAVREIDAYFFECCENLESILAGERNPLEIFYNQADSKIAGSIYDGNRMSSAMNILLGKIAGEIVKKPGARILELGAGIGSAARKVLENIKDRDYVYVYSDISDFFLEKAKEELGEYTMEYMVLDMNQNLQSQGCRYGEYDMVIVSNTMHDSENIEKTLTCIKEVMKADGVLVILETTENTRAQMVSFGLLEGLAKCEDFRKGSGGPMISSETWLETLEKSGFTSVATAVEKGDFADEAWQNIFVSKKTRREADVAEEELLEHLRNRLPDYMIPSRIYRIEDIPLSANGKVDTGSLPLPAAKQKKRGNVKPATEKEKILKKLWEENLHIEEIGVTDNFFALGGDSLKAIKLATAAKKEGILFDLAQLYDQGTIRGLAQAAAFTCEMDEEKEEEREAVKEEELEAILAAIES</sequence>
<name>A0A923NIX0_9FIRM</name>
<dbReference type="InterPro" id="IPR000873">
    <property type="entry name" value="AMP-dep_synth/lig_dom"/>
</dbReference>
<dbReference type="NCBIfam" id="TIGR01733">
    <property type="entry name" value="AA-adenyl-dom"/>
    <property type="match status" value="1"/>
</dbReference>
<dbReference type="InterPro" id="IPR036736">
    <property type="entry name" value="ACP-like_sf"/>
</dbReference>
<dbReference type="Gene3D" id="3.30.559.30">
    <property type="entry name" value="Nonribosomal peptide synthetase, condensation domain"/>
    <property type="match status" value="1"/>
</dbReference>
<keyword evidence="3" id="KW-0597">Phosphoprotein</keyword>
<dbReference type="InterPro" id="IPR020845">
    <property type="entry name" value="AMP-binding_CS"/>
</dbReference>
<dbReference type="GO" id="GO:0008610">
    <property type="term" value="P:lipid biosynthetic process"/>
    <property type="evidence" value="ECO:0007669"/>
    <property type="project" value="UniProtKB-ARBA"/>
</dbReference>
<dbReference type="InterPro" id="IPR042099">
    <property type="entry name" value="ANL_N_sf"/>
</dbReference>
<keyword evidence="5" id="KW-0045">Antibiotic biosynthesis</keyword>
<dbReference type="GO" id="GO:0009403">
    <property type="term" value="P:toxin biosynthetic process"/>
    <property type="evidence" value="ECO:0007669"/>
    <property type="project" value="UniProtKB-ARBA"/>
</dbReference>
<dbReference type="EMBL" id="JACRYT010000007">
    <property type="protein sequence ID" value="MBC6679906.1"/>
    <property type="molecule type" value="Genomic_DNA"/>
</dbReference>
<dbReference type="PANTHER" id="PTHR45527">
    <property type="entry name" value="NONRIBOSOMAL PEPTIDE SYNTHETASE"/>
    <property type="match status" value="1"/>
</dbReference>
<dbReference type="InterPro" id="IPR045851">
    <property type="entry name" value="AMP-bd_C_sf"/>
</dbReference>
<evidence type="ECO:0000256" key="1">
    <source>
        <dbReference type="ARBA" id="ARBA00001957"/>
    </source>
</evidence>
<dbReference type="SUPFAM" id="SSF56801">
    <property type="entry name" value="Acetyl-CoA synthetase-like"/>
    <property type="match status" value="1"/>
</dbReference>
<evidence type="ECO:0000313" key="8">
    <source>
        <dbReference type="Proteomes" id="UP000602647"/>
    </source>
</evidence>
<dbReference type="InterPro" id="IPR009081">
    <property type="entry name" value="PP-bd_ACP"/>
</dbReference>
<organism evidence="7 8">
    <name type="scientific">Zhenpiania hominis</name>
    <dbReference type="NCBI Taxonomy" id="2763644"/>
    <lineage>
        <taxon>Bacteria</taxon>
        <taxon>Bacillati</taxon>
        <taxon>Bacillota</taxon>
        <taxon>Clostridia</taxon>
        <taxon>Peptostreptococcales</taxon>
        <taxon>Anaerovoracaceae</taxon>
        <taxon>Zhenpiania</taxon>
    </lineage>
</organism>
<dbReference type="PROSITE" id="PS50075">
    <property type="entry name" value="CARRIER"/>
    <property type="match status" value="1"/>
</dbReference>
<keyword evidence="2" id="KW-0596">Phosphopantetheine</keyword>
<dbReference type="GO" id="GO:0017000">
    <property type="term" value="P:antibiotic biosynthetic process"/>
    <property type="evidence" value="ECO:0007669"/>
    <property type="project" value="UniProtKB-KW"/>
</dbReference>
<evidence type="ECO:0000256" key="5">
    <source>
        <dbReference type="ARBA" id="ARBA00023194"/>
    </source>
</evidence>
<dbReference type="InterPro" id="IPR057737">
    <property type="entry name" value="Condensation_MtbB-like"/>
</dbReference>
<evidence type="ECO:0000256" key="4">
    <source>
        <dbReference type="ARBA" id="ARBA00022598"/>
    </source>
</evidence>
<dbReference type="PROSITE" id="PS00012">
    <property type="entry name" value="PHOSPHOPANTETHEINE"/>
    <property type="match status" value="1"/>
</dbReference>
<dbReference type="CDD" id="cd19535">
    <property type="entry name" value="Cyc_NRPS"/>
    <property type="match status" value="1"/>
</dbReference>
<dbReference type="GO" id="GO:0005737">
    <property type="term" value="C:cytoplasm"/>
    <property type="evidence" value="ECO:0007669"/>
    <property type="project" value="TreeGrafter"/>
</dbReference>
<protein>
    <submittedName>
        <fullName evidence="7">Amino acid adenylation domain-containing protein</fullName>
    </submittedName>
</protein>
<evidence type="ECO:0000259" key="6">
    <source>
        <dbReference type="PROSITE" id="PS50075"/>
    </source>
</evidence>
<gene>
    <name evidence="7" type="ORF">H9L42_08700</name>
</gene>
<dbReference type="GO" id="GO:0043041">
    <property type="term" value="P:amino acid activation for nonribosomal peptide biosynthetic process"/>
    <property type="evidence" value="ECO:0007669"/>
    <property type="project" value="TreeGrafter"/>
</dbReference>
<evidence type="ECO:0000256" key="3">
    <source>
        <dbReference type="ARBA" id="ARBA00022553"/>
    </source>
</evidence>
<dbReference type="SUPFAM" id="SSF52777">
    <property type="entry name" value="CoA-dependent acyltransferases"/>
    <property type="match status" value="2"/>
</dbReference>
<dbReference type="InterPro" id="IPR023213">
    <property type="entry name" value="CAT-like_dom_sf"/>
</dbReference>
<proteinExistence type="predicted"/>
<dbReference type="Gene3D" id="1.10.1200.10">
    <property type="entry name" value="ACP-like"/>
    <property type="match status" value="1"/>
</dbReference>
<dbReference type="PROSITE" id="PS00455">
    <property type="entry name" value="AMP_BINDING"/>
    <property type="match status" value="1"/>
</dbReference>
<dbReference type="InterPro" id="IPR029063">
    <property type="entry name" value="SAM-dependent_MTases_sf"/>
</dbReference>
<keyword evidence="8" id="KW-1185">Reference proteome</keyword>
<dbReference type="Proteomes" id="UP000602647">
    <property type="component" value="Unassembled WGS sequence"/>
</dbReference>
<evidence type="ECO:0000313" key="7">
    <source>
        <dbReference type="EMBL" id="MBC6679906.1"/>
    </source>
</evidence>
<dbReference type="RefSeq" id="WP_187303005.1">
    <property type="nucleotide sequence ID" value="NZ_JACRYT010000007.1"/>
</dbReference>
<dbReference type="InterPro" id="IPR010071">
    <property type="entry name" value="AA_adenyl_dom"/>
</dbReference>
<dbReference type="Pfam" id="PF00550">
    <property type="entry name" value="PP-binding"/>
    <property type="match status" value="1"/>
</dbReference>
<dbReference type="CDD" id="cd02440">
    <property type="entry name" value="AdoMet_MTases"/>
    <property type="match status" value="1"/>
</dbReference>
<dbReference type="FunFam" id="1.10.1200.10:FF:000005">
    <property type="entry name" value="Nonribosomal peptide synthetase 1"/>
    <property type="match status" value="1"/>
</dbReference>
<reference evidence="7" key="1">
    <citation type="submission" date="2020-08" db="EMBL/GenBank/DDBJ databases">
        <title>Genome public.</title>
        <authorList>
            <person name="Liu C."/>
            <person name="Sun Q."/>
        </authorList>
    </citation>
    <scope>NUCLEOTIDE SEQUENCE</scope>
    <source>
        <strain evidence="7">BX12</strain>
    </source>
</reference>
<dbReference type="Pfam" id="PF00668">
    <property type="entry name" value="Condensation"/>
    <property type="match status" value="1"/>
</dbReference>
<feature type="domain" description="Carrier" evidence="6">
    <location>
        <begin position="1299"/>
        <end position="1373"/>
    </location>
</feature>
<dbReference type="Gene3D" id="3.40.50.150">
    <property type="entry name" value="Vaccinia Virus protein VP39"/>
    <property type="match status" value="1"/>
</dbReference>
<evidence type="ECO:0000256" key="2">
    <source>
        <dbReference type="ARBA" id="ARBA00022450"/>
    </source>
</evidence>
<keyword evidence="4" id="KW-0436">Ligase</keyword>
<accession>A0A923NIX0</accession>
<comment type="cofactor">
    <cofactor evidence="1">
        <name>pantetheine 4'-phosphate</name>
        <dbReference type="ChEBI" id="CHEBI:47942"/>
    </cofactor>
</comment>
<comment type="caution">
    <text evidence="7">The sequence shown here is derived from an EMBL/GenBank/DDBJ whole genome shotgun (WGS) entry which is preliminary data.</text>
</comment>
<dbReference type="GO" id="GO:0016874">
    <property type="term" value="F:ligase activity"/>
    <property type="evidence" value="ECO:0007669"/>
    <property type="project" value="UniProtKB-KW"/>
</dbReference>